<dbReference type="Proteomes" id="UP000075714">
    <property type="component" value="Unassembled WGS sequence"/>
</dbReference>
<reference evidence="3" key="1">
    <citation type="journal article" date="2016" name="Nat. Commun.">
        <title>The Gonium pectorale genome demonstrates co-option of cell cycle regulation during the evolution of multicellularity.</title>
        <authorList>
            <person name="Hanschen E.R."/>
            <person name="Marriage T.N."/>
            <person name="Ferris P.J."/>
            <person name="Hamaji T."/>
            <person name="Toyoda A."/>
            <person name="Fujiyama A."/>
            <person name="Neme R."/>
            <person name="Noguchi H."/>
            <person name="Minakuchi Y."/>
            <person name="Suzuki M."/>
            <person name="Kawai-Toyooka H."/>
            <person name="Smith D.R."/>
            <person name="Sparks H."/>
            <person name="Anderson J."/>
            <person name="Bakaric R."/>
            <person name="Luria V."/>
            <person name="Karger A."/>
            <person name="Kirschner M.W."/>
            <person name="Durand P.M."/>
            <person name="Michod R.E."/>
            <person name="Nozaki H."/>
            <person name="Olson B.J."/>
        </authorList>
    </citation>
    <scope>NUCLEOTIDE SEQUENCE [LARGE SCALE GENOMIC DNA]</scope>
    <source>
        <strain evidence="3">NIES-2863</strain>
    </source>
</reference>
<keyword evidence="3" id="KW-1185">Reference proteome</keyword>
<accession>A0A150GCS0</accession>
<evidence type="ECO:0000313" key="2">
    <source>
        <dbReference type="EMBL" id="KXZ47130.1"/>
    </source>
</evidence>
<gene>
    <name evidence="2" type="ORF">GPECTOR_38g368</name>
</gene>
<name>A0A150GCS0_GONPE</name>
<evidence type="ECO:0000313" key="3">
    <source>
        <dbReference type="Proteomes" id="UP000075714"/>
    </source>
</evidence>
<feature type="region of interest" description="Disordered" evidence="1">
    <location>
        <begin position="306"/>
        <end position="352"/>
    </location>
</feature>
<evidence type="ECO:0000256" key="1">
    <source>
        <dbReference type="SAM" id="MobiDB-lite"/>
    </source>
</evidence>
<dbReference type="OrthoDB" id="545063at2759"/>
<dbReference type="EMBL" id="LSYV01000039">
    <property type="protein sequence ID" value="KXZ47130.1"/>
    <property type="molecule type" value="Genomic_DNA"/>
</dbReference>
<dbReference type="AlphaFoldDB" id="A0A150GCS0"/>
<comment type="caution">
    <text evidence="2">The sequence shown here is derived from an EMBL/GenBank/DDBJ whole genome shotgun (WGS) entry which is preliminary data.</text>
</comment>
<organism evidence="2 3">
    <name type="scientific">Gonium pectorale</name>
    <name type="common">Green alga</name>
    <dbReference type="NCBI Taxonomy" id="33097"/>
    <lineage>
        <taxon>Eukaryota</taxon>
        <taxon>Viridiplantae</taxon>
        <taxon>Chlorophyta</taxon>
        <taxon>core chlorophytes</taxon>
        <taxon>Chlorophyceae</taxon>
        <taxon>CS clade</taxon>
        <taxon>Chlamydomonadales</taxon>
        <taxon>Volvocaceae</taxon>
        <taxon>Gonium</taxon>
    </lineage>
</organism>
<feature type="compositionally biased region" description="Gly residues" evidence="1">
    <location>
        <begin position="329"/>
        <end position="338"/>
    </location>
</feature>
<protein>
    <submittedName>
        <fullName evidence="2">Uncharacterized protein</fullName>
    </submittedName>
</protein>
<sequence length="352" mass="34616">MEEMLRGITAGSAAASNPLLRSLLGPSASAADLEAAAKEAEAVWTQLDSLAGSDPDAYRKFVADAAAAARQEAEAARDPHVEHLAPALVLEAEAQAPVAAPTGAPAGVGAGPMAAGAAAPVVVVGGPKAVARVHVWAANDASGVKPPALAGGVPLSPAAAAATPAPGGGGGGSWSGVSLPIAEYRPATTRPGPVPVHHFHVAVHVSAVRMVVSGRPAAFRAVFLEGVSQYVEAEYRLALSRSVRTLQVHREVPTEEELKALVAADEAALARAAAAAAAGPVAIPAAGAADGEAAGDSALPQGLLQQLRTLATPSGPGPTGAPKQPGQQPAGGKGGAGVGAVKPKKPLIEELD</sequence>
<proteinExistence type="predicted"/>